<dbReference type="GO" id="GO:0016020">
    <property type="term" value="C:membrane"/>
    <property type="evidence" value="ECO:0007669"/>
    <property type="project" value="InterPro"/>
</dbReference>
<dbReference type="InterPro" id="IPR008414">
    <property type="entry name" value="HBL"/>
</dbReference>
<dbReference type="EMBL" id="SFCA01000205">
    <property type="protein sequence ID" value="TRT45909.1"/>
    <property type="molecule type" value="Genomic_DNA"/>
</dbReference>
<dbReference type="Pfam" id="PF05791">
    <property type="entry name" value="Bacillus_HBL"/>
    <property type="match status" value="1"/>
</dbReference>
<evidence type="ECO:0000313" key="2">
    <source>
        <dbReference type="Proteomes" id="UP000316443"/>
    </source>
</evidence>
<proteinExistence type="predicted"/>
<comment type="caution">
    <text evidence="1">The sequence shown here is derived from an EMBL/GenBank/DDBJ whole genome shotgun (WGS) entry which is preliminary data.</text>
</comment>
<dbReference type="Proteomes" id="UP000316443">
    <property type="component" value="Unassembled WGS sequence"/>
</dbReference>
<reference evidence="1 2" key="1">
    <citation type="submission" date="2019-01" db="EMBL/GenBank/DDBJ databases">
        <title>Coherence of Microcystis species and biogeography revealed through population genomics.</title>
        <authorList>
            <person name="Perez-Carrascal O.M."/>
            <person name="Terrat Y."/>
            <person name="Giani A."/>
            <person name="Fortin N."/>
            <person name="Tromas N."/>
            <person name="Shapiro B.J."/>
        </authorList>
    </citation>
    <scope>NUCLEOTIDE SEQUENCE [LARGE SCALE GENOMIC DNA]</scope>
    <source>
        <strain evidence="1">Ma_QC_C_20070703_M131</strain>
    </source>
</reference>
<gene>
    <name evidence="1" type="ORF">EWV85_19115</name>
</gene>
<sequence length="79" mass="8615">MSNSAQTTTAINAANKAQCSQALIIQTYCNSINEQPQVDFSGEPNLAKYQTEINSGLTTAQNHAKNYLNNIQPSIIQNK</sequence>
<dbReference type="Gene3D" id="1.20.1170.10">
    <property type="match status" value="1"/>
</dbReference>
<dbReference type="SUPFAM" id="SSF58100">
    <property type="entry name" value="Bacterial hemolysins"/>
    <property type="match status" value="1"/>
</dbReference>
<dbReference type="AlphaFoldDB" id="A0A551XB53"/>
<accession>A0A551XB53</accession>
<protein>
    <submittedName>
        <fullName evidence="1">Uncharacterized protein</fullName>
    </submittedName>
</protein>
<evidence type="ECO:0000313" key="1">
    <source>
        <dbReference type="EMBL" id="TRT45909.1"/>
    </source>
</evidence>
<name>A0A551XB53_MICAE</name>
<organism evidence="1 2">
    <name type="scientific">Microcystis aeruginosa Ma_QC_C_20070703_M131</name>
    <dbReference type="NCBI Taxonomy" id="2486263"/>
    <lineage>
        <taxon>Bacteria</taxon>
        <taxon>Bacillati</taxon>
        <taxon>Cyanobacteriota</taxon>
        <taxon>Cyanophyceae</taxon>
        <taxon>Oscillatoriophycideae</taxon>
        <taxon>Chroococcales</taxon>
        <taxon>Microcystaceae</taxon>
        <taxon>Microcystis</taxon>
    </lineage>
</organism>